<feature type="signal peptide" evidence="1">
    <location>
        <begin position="1"/>
        <end position="21"/>
    </location>
</feature>
<comment type="caution">
    <text evidence="2">The sequence shown here is derived from an EMBL/GenBank/DDBJ whole genome shotgun (WGS) entry which is preliminary data.</text>
</comment>
<reference evidence="2 3" key="1">
    <citation type="journal article" date="2015" name="Genome Biol.">
        <title>Comparative genomics of Steinernema reveals deeply conserved gene regulatory networks.</title>
        <authorList>
            <person name="Dillman A.R."/>
            <person name="Macchietto M."/>
            <person name="Porter C.F."/>
            <person name="Rogers A."/>
            <person name="Williams B."/>
            <person name="Antoshechkin I."/>
            <person name="Lee M.M."/>
            <person name="Goodwin Z."/>
            <person name="Lu X."/>
            <person name="Lewis E.E."/>
            <person name="Goodrich-Blair H."/>
            <person name="Stock S.P."/>
            <person name="Adams B.J."/>
            <person name="Sternberg P.W."/>
            <person name="Mortazavi A."/>
        </authorList>
    </citation>
    <scope>NUCLEOTIDE SEQUENCE [LARGE SCALE GENOMIC DNA]</scope>
    <source>
        <strain evidence="2 3">ALL</strain>
    </source>
</reference>
<organism evidence="2 3">
    <name type="scientific">Steinernema carpocapsae</name>
    <name type="common">Entomopathogenic nematode</name>
    <dbReference type="NCBI Taxonomy" id="34508"/>
    <lineage>
        <taxon>Eukaryota</taxon>
        <taxon>Metazoa</taxon>
        <taxon>Ecdysozoa</taxon>
        <taxon>Nematoda</taxon>
        <taxon>Chromadorea</taxon>
        <taxon>Rhabditida</taxon>
        <taxon>Tylenchina</taxon>
        <taxon>Panagrolaimomorpha</taxon>
        <taxon>Strongyloidoidea</taxon>
        <taxon>Steinernematidae</taxon>
        <taxon>Steinernema</taxon>
    </lineage>
</organism>
<name>A0A4U5M807_STECR</name>
<dbReference type="AlphaFoldDB" id="A0A4U5M807"/>
<reference evidence="2 3" key="2">
    <citation type="journal article" date="2019" name="G3 (Bethesda)">
        <title>Hybrid Assembly of the Genome of the Entomopathogenic Nematode Steinernema carpocapsae Identifies the X-Chromosome.</title>
        <authorList>
            <person name="Serra L."/>
            <person name="Macchietto M."/>
            <person name="Macias-Munoz A."/>
            <person name="McGill C.J."/>
            <person name="Rodriguez I.M."/>
            <person name="Rodriguez B."/>
            <person name="Murad R."/>
            <person name="Mortazavi A."/>
        </authorList>
    </citation>
    <scope>NUCLEOTIDE SEQUENCE [LARGE SCALE GENOMIC DNA]</scope>
    <source>
        <strain evidence="2 3">ALL</strain>
    </source>
</reference>
<dbReference type="EMBL" id="AZBU02000009">
    <property type="protein sequence ID" value="TKR65069.1"/>
    <property type="molecule type" value="Genomic_DNA"/>
</dbReference>
<evidence type="ECO:0000256" key="1">
    <source>
        <dbReference type="SAM" id="SignalP"/>
    </source>
</evidence>
<feature type="chain" id="PRO_5020589517" evidence="1">
    <location>
        <begin position="22"/>
        <end position="259"/>
    </location>
</feature>
<evidence type="ECO:0000313" key="3">
    <source>
        <dbReference type="Proteomes" id="UP000298663"/>
    </source>
</evidence>
<evidence type="ECO:0000313" key="2">
    <source>
        <dbReference type="EMBL" id="TKR65069.1"/>
    </source>
</evidence>
<keyword evidence="3" id="KW-1185">Reference proteome</keyword>
<gene>
    <name evidence="2" type="ORF">L596_025530</name>
</gene>
<keyword evidence="1" id="KW-0732">Signal</keyword>
<protein>
    <submittedName>
        <fullName evidence="2">Uncharacterized protein</fullName>
    </submittedName>
</protein>
<dbReference type="Proteomes" id="UP000298663">
    <property type="component" value="Unassembled WGS sequence"/>
</dbReference>
<accession>A0A4U5M807</accession>
<sequence length="259" mass="30470">MALEMKLWLLLLFAFIPSCLCELPFTRFSHFEVTVYVTTADEYLAGTDMNIKIGFGFHAAEWCPGYCPDSPSYCRWLYMSTPTSVGKKIIYPNPSGWNSCTDEFERGRLDNVRVRKENFDQDAFNLIEKACLEYARGNMTYYMDCFIPTYLLFQPSWDENDWWFVRRDVAWKYSKIKVYIEVYLRKPHPGIKKDKLVMSRTFYNPGHLWLDPYSKDKNALFMVCNNAEKSSSTTYMKPFSVLPSSGLTQCCNLRQKYIY</sequence>
<proteinExistence type="predicted"/>